<evidence type="ECO:0000313" key="5">
    <source>
        <dbReference type="Proteomes" id="UP000078542"/>
    </source>
</evidence>
<organism evidence="4 5">
    <name type="scientific">Cyphomyrmex costatus</name>
    <dbReference type="NCBI Taxonomy" id="456900"/>
    <lineage>
        <taxon>Eukaryota</taxon>
        <taxon>Metazoa</taxon>
        <taxon>Ecdysozoa</taxon>
        <taxon>Arthropoda</taxon>
        <taxon>Hexapoda</taxon>
        <taxon>Insecta</taxon>
        <taxon>Pterygota</taxon>
        <taxon>Neoptera</taxon>
        <taxon>Endopterygota</taxon>
        <taxon>Hymenoptera</taxon>
        <taxon>Apocrita</taxon>
        <taxon>Aculeata</taxon>
        <taxon>Formicoidea</taxon>
        <taxon>Formicidae</taxon>
        <taxon>Myrmicinae</taxon>
        <taxon>Cyphomyrmex</taxon>
    </lineage>
</organism>
<dbReference type="Pfam" id="PF00415">
    <property type="entry name" value="RCC1"/>
    <property type="match status" value="1"/>
</dbReference>
<protein>
    <submittedName>
        <fullName evidence="4">RCC1 and BTB domain-containing protein 1</fullName>
    </submittedName>
</protein>
<dbReference type="Proteomes" id="UP000078542">
    <property type="component" value="Unassembled WGS sequence"/>
</dbReference>
<dbReference type="InterPro" id="IPR011333">
    <property type="entry name" value="SKP1/BTB/POZ_sf"/>
</dbReference>
<dbReference type="PANTHER" id="PTHR22872">
    <property type="entry name" value="BTK-BINDING PROTEIN-RELATED"/>
    <property type="match status" value="1"/>
</dbReference>
<name>A0A151IE42_9HYME</name>
<proteinExistence type="predicted"/>
<evidence type="ECO:0000256" key="1">
    <source>
        <dbReference type="ARBA" id="ARBA00022737"/>
    </source>
</evidence>
<dbReference type="STRING" id="456900.A0A151IE42"/>
<dbReference type="CDD" id="cd18298">
    <property type="entry name" value="BTB_POZ_RCBTB1_2"/>
    <property type="match status" value="1"/>
</dbReference>
<dbReference type="AlphaFoldDB" id="A0A151IE42"/>
<evidence type="ECO:0000313" key="4">
    <source>
        <dbReference type="EMBL" id="KYM98983.1"/>
    </source>
</evidence>
<dbReference type="PROSITE" id="PS50097">
    <property type="entry name" value="BTB"/>
    <property type="match status" value="1"/>
</dbReference>
<evidence type="ECO:0000256" key="2">
    <source>
        <dbReference type="PROSITE-ProRule" id="PRU00235"/>
    </source>
</evidence>
<dbReference type="SUPFAM" id="SSF50985">
    <property type="entry name" value="RCC1/BLIP-II"/>
    <property type="match status" value="1"/>
</dbReference>
<dbReference type="SUPFAM" id="SSF54695">
    <property type="entry name" value="POZ domain"/>
    <property type="match status" value="1"/>
</dbReference>
<feature type="repeat" description="RCC1" evidence="2">
    <location>
        <begin position="112"/>
        <end position="164"/>
    </location>
</feature>
<reference evidence="4 5" key="1">
    <citation type="submission" date="2016-03" db="EMBL/GenBank/DDBJ databases">
        <title>Cyphomyrmex costatus WGS genome.</title>
        <authorList>
            <person name="Nygaard S."/>
            <person name="Hu H."/>
            <person name="Boomsma J."/>
            <person name="Zhang G."/>
        </authorList>
    </citation>
    <scope>NUCLEOTIDE SEQUENCE [LARGE SCALE GENOMIC DNA]</scope>
    <source>
        <strain evidence="4">MS0001</strain>
        <tissue evidence="4">Whole body</tissue>
    </source>
</reference>
<sequence length="386" mass="44834">MLDCGWSVLEPRRLEPGELTSVVGVYHWGNIRQFNNIVEYYSQLFDLRYTRIVQAAVSKQTFIILTDDDKIFYFQILNNNGTWMRQINFEFPKKVRSICCGNSFFALLTDDGRVYTWGINNYGQLGISTYGNNFIDKPYQVKISNKKIVQIACGYTHTLALTTEGYIYGWGHNLFGELDSTFPEINPSPRRVQVTEKDLKILDVAAMKNVSCAITEEKHIVYVWGNCCEQKICKPAPCDHTTLFDMCNALTGKPPTTVKNNLYRDQRLKLLNDIAKSFNEISHSDLAIKVTRRYIYVHKIILQCRNSYFKNIDQFIQLEGDKNVIILNQFSYEMYYAYFKYLYTGKIEVSTVKEKFKLFNLAEAFSDERFKKSLCNAIKDDTTTEN</sequence>
<dbReference type="Gene3D" id="3.30.710.10">
    <property type="entry name" value="Potassium Channel Kv1.1, Chain A"/>
    <property type="match status" value="1"/>
</dbReference>
<gene>
    <name evidence="4" type="ORF">ALC62_10282</name>
</gene>
<feature type="repeat" description="RCC1" evidence="2">
    <location>
        <begin position="165"/>
        <end position="217"/>
    </location>
</feature>
<evidence type="ECO:0000259" key="3">
    <source>
        <dbReference type="PROSITE" id="PS50097"/>
    </source>
</evidence>
<dbReference type="InterPro" id="IPR009091">
    <property type="entry name" value="RCC1/BLIP-II"/>
</dbReference>
<keyword evidence="5" id="KW-1185">Reference proteome</keyword>
<dbReference type="InterPro" id="IPR000408">
    <property type="entry name" value="Reg_chr_condens"/>
</dbReference>
<dbReference type="InterPro" id="IPR051625">
    <property type="entry name" value="Signaling_Regulatory_Domain"/>
</dbReference>
<keyword evidence="1" id="KW-0677">Repeat</keyword>
<accession>A0A151IE42</accession>
<dbReference type="EMBL" id="KQ977890">
    <property type="protein sequence ID" value="KYM98983.1"/>
    <property type="molecule type" value="Genomic_DNA"/>
</dbReference>
<feature type="domain" description="BTB" evidence="3">
    <location>
        <begin position="284"/>
        <end position="351"/>
    </location>
</feature>
<dbReference type="Pfam" id="PF00651">
    <property type="entry name" value="BTB"/>
    <property type="match status" value="1"/>
</dbReference>
<dbReference type="Gene3D" id="2.130.10.30">
    <property type="entry name" value="Regulator of chromosome condensation 1/beta-lactamase-inhibitor protein II"/>
    <property type="match status" value="1"/>
</dbReference>
<dbReference type="InterPro" id="IPR000210">
    <property type="entry name" value="BTB/POZ_dom"/>
</dbReference>
<dbReference type="PROSITE" id="PS50012">
    <property type="entry name" value="RCC1_3"/>
    <property type="match status" value="2"/>
</dbReference>
<dbReference type="SMART" id="SM00225">
    <property type="entry name" value="BTB"/>
    <property type="match status" value="1"/>
</dbReference>